<evidence type="ECO:0000313" key="10">
    <source>
        <dbReference type="Proteomes" id="UP001434883"/>
    </source>
</evidence>
<dbReference type="PANTHER" id="PTHR24092:SF52">
    <property type="entry name" value="PHOSPHOLIPID-TRANSPORTING ATPASE FETA"/>
    <property type="match status" value="1"/>
</dbReference>
<comment type="subcellular location">
    <subcellularLocation>
        <location evidence="1">Membrane</location>
    </subcellularLocation>
</comment>
<keyword evidence="6 8" id="KW-1133">Transmembrane helix</keyword>
<evidence type="ECO:0000256" key="6">
    <source>
        <dbReference type="ARBA" id="ARBA00022989"/>
    </source>
</evidence>
<organism evidence="9 10">
    <name type="scientific">Xenoophorus captivus</name>
    <dbReference type="NCBI Taxonomy" id="1517983"/>
    <lineage>
        <taxon>Eukaryota</taxon>
        <taxon>Metazoa</taxon>
        <taxon>Chordata</taxon>
        <taxon>Craniata</taxon>
        <taxon>Vertebrata</taxon>
        <taxon>Euteleostomi</taxon>
        <taxon>Actinopterygii</taxon>
        <taxon>Neopterygii</taxon>
        <taxon>Teleostei</taxon>
        <taxon>Neoteleostei</taxon>
        <taxon>Acanthomorphata</taxon>
        <taxon>Ovalentaria</taxon>
        <taxon>Atherinomorphae</taxon>
        <taxon>Cyprinodontiformes</taxon>
        <taxon>Goodeidae</taxon>
        <taxon>Xenoophorus</taxon>
    </lineage>
</organism>
<evidence type="ECO:0000313" key="9">
    <source>
        <dbReference type="EMBL" id="MEQ2192926.1"/>
    </source>
</evidence>
<evidence type="ECO:0008006" key="11">
    <source>
        <dbReference type="Google" id="ProtNLM"/>
    </source>
</evidence>
<feature type="transmembrane region" description="Helical" evidence="8">
    <location>
        <begin position="73"/>
        <end position="98"/>
    </location>
</feature>
<dbReference type="InterPro" id="IPR023298">
    <property type="entry name" value="ATPase_P-typ_TM_dom_sf"/>
</dbReference>
<dbReference type="SUPFAM" id="SSF81660">
    <property type="entry name" value="Metal cation-transporting ATPase, ATP-binding domain N"/>
    <property type="match status" value="1"/>
</dbReference>
<keyword evidence="3" id="KW-0547">Nucleotide-binding</keyword>
<dbReference type="Gene3D" id="3.40.1110.10">
    <property type="entry name" value="Calcium-transporting ATPase, cytoplasmic domain N"/>
    <property type="match status" value="1"/>
</dbReference>
<evidence type="ECO:0000256" key="4">
    <source>
        <dbReference type="ARBA" id="ARBA00022840"/>
    </source>
</evidence>
<feature type="transmembrane region" description="Helical" evidence="8">
    <location>
        <begin position="30"/>
        <end position="53"/>
    </location>
</feature>
<dbReference type="InterPro" id="IPR023299">
    <property type="entry name" value="ATPase_P-typ_cyto_dom_N"/>
</dbReference>
<keyword evidence="5" id="KW-1278">Translocase</keyword>
<proteinExistence type="predicted"/>
<evidence type="ECO:0000256" key="5">
    <source>
        <dbReference type="ARBA" id="ARBA00022967"/>
    </source>
</evidence>
<keyword evidence="7 8" id="KW-0472">Membrane</keyword>
<evidence type="ECO:0000256" key="7">
    <source>
        <dbReference type="ARBA" id="ARBA00023136"/>
    </source>
</evidence>
<comment type="caution">
    <text evidence="9">The sequence shown here is derived from an EMBL/GenBank/DDBJ whole genome shotgun (WGS) entry which is preliminary data.</text>
</comment>
<name>A0ABV0QAW6_9TELE</name>
<dbReference type="PROSITE" id="PS00154">
    <property type="entry name" value="ATPASE_E1_E2"/>
    <property type="match status" value="1"/>
</dbReference>
<dbReference type="PANTHER" id="PTHR24092">
    <property type="entry name" value="PROBABLE PHOSPHOLIPID-TRANSPORTING ATPASE"/>
    <property type="match status" value="1"/>
</dbReference>
<evidence type="ECO:0000256" key="3">
    <source>
        <dbReference type="ARBA" id="ARBA00022741"/>
    </source>
</evidence>
<evidence type="ECO:0000256" key="8">
    <source>
        <dbReference type="SAM" id="Phobius"/>
    </source>
</evidence>
<protein>
    <recommendedName>
        <fullName evidence="11">P-type phospholipid transporter</fullName>
    </recommendedName>
</protein>
<keyword evidence="2 8" id="KW-0812">Transmembrane</keyword>
<keyword evidence="10" id="KW-1185">Reference proteome</keyword>
<keyword evidence="4" id="KW-0067">ATP-binding</keyword>
<evidence type="ECO:0000256" key="2">
    <source>
        <dbReference type="ARBA" id="ARBA00022692"/>
    </source>
</evidence>
<dbReference type="SUPFAM" id="SSF81665">
    <property type="entry name" value="Calcium ATPase, transmembrane domain M"/>
    <property type="match status" value="1"/>
</dbReference>
<gene>
    <name evidence="9" type="ORF">XENOCAPTIV_019968</name>
</gene>
<reference evidence="9 10" key="1">
    <citation type="submission" date="2021-06" db="EMBL/GenBank/DDBJ databases">
        <authorList>
            <person name="Palmer J.M."/>
        </authorList>
    </citation>
    <scope>NUCLEOTIDE SEQUENCE [LARGE SCALE GENOMIC DNA]</scope>
    <source>
        <strain evidence="9 10">XC_2019</strain>
        <tissue evidence="9">Muscle</tissue>
    </source>
</reference>
<dbReference type="InterPro" id="IPR018303">
    <property type="entry name" value="ATPase_P-typ_P_site"/>
</dbReference>
<evidence type="ECO:0000256" key="1">
    <source>
        <dbReference type="ARBA" id="ARBA00004370"/>
    </source>
</evidence>
<dbReference type="EMBL" id="JAHRIN010004273">
    <property type="protein sequence ID" value="MEQ2192926.1"/>
    <property type="molecule type" value="Genomic_DNA"/>
</dbReference>
<accession>A0ABV0QAW6</accession>
<dbReference type="Proteomes" id="UP001434883">
    <property type="component" value="Unassembled WGS sequence"/>
</dbReference>
<sequence length="300" mass="34196">MGTLTYAGQKYPLDNEKILLRGCTLRNTEWCFGLIFGFLVFMCLILAIGNYIWEINNGSNFTVFLPREDGNSAGFSAFLTFWSYVIILNTVVPISLYVSVEIIRLGNSFYIDWDRKMYYSRSDTPAEARTTTLNEELGQIKYVFSDKTGTLTQNIMTFNKCSINGKSYGKIQHFVLLVLNGLNPLISLPGELFYQAQSPDEGALVTAARNFGFVFRCRTPDSISVVEMGNQRSYELLAILDFNNVRKRMSVIGKNPRLSQHPQMSRVFVSCIFRTATLFLFPLLYKIKQGCVLIYVYVFV</sequence>